<evidence type="ECO:0000313" key="4">
    <source>
        <dbReference type="Proteomes" id="UP000195305"/>
    </source>
</evidence>
<feature type="transmembrane region" description="Helical" evidence="1">
    <location>
        <begin position="125"/>
        <end position="141"/>
    </location>
</feature>
<organism evidence="3 4">
    <name type="scientific">Massilimicrobiota timonensis</name>
    <dbReference type="NCBI Taxonomy" id="1776392"/>
    <lineage>
        <taxon>Bacteria</taxon>
        <taxon>Bacillati</taxon>
        <taxon>Bacillota</taxon>
        <taxon>Erysipelotrichia</taxon>
        <taxon>Erysipelotrichales</taxon>
        <taxon>Erysipelotrichaceae</taxon>
        <taxon>Massilimicrobiota</taxon>
    </lineage>
</organism>
<proteinExistence type="predicted"/>
<sequence>MFDGLLLILAFFAGILGTFIGGTQTFICTGFIGIVVAIVQACGGDISFLEPYILNGLFLPCIIFNGSVVATAVASHYNEKIRGFETGRSLAFIQDTRILLAGGLAGVAGYLIYAVALYYDFPIDQGALSVVIIGVLARLVLNQEQFMNKSSLLFLKTRSINYWGYQLLFALAISFCMGVIVKYTGLYTIGFSISAFSLIFALIDGSFPATHHITLVAGYAYWQTQSMVLCLIFGLLAHLIGLLFSYVFNLECGTHVDPPAVAIGSLSLVIFTLF</sequence>
<dbReference type="AlphaFoldDB" id="A0A1Y4T2R7"/>
<gene>
    <name evidence="3" type="ORF">B5E75_01060</name>
</gene>
<dbReference type="OrthoDB" id="4484645at2"/>
<dbReference type="RefSeq" id="WP_087356968.1">
    <property type="nucleotide sequence ID" value="NZ_NFLJ01000002.1"/>
</dbReference>
<keyword evidence="1" id="KW-0472">Membrane</keyword>
<reference evidence="3 4" key="1">
    <citation type="journal article" date="2018" name="BMC Genomics">
        <title>Whole genome sequencing and function prediction of 133 gut anaerobes isolated from chicken caecum in pure cultures.</title>
        <authorList>
            <person name="Medvecky M."/>
            <person name="Cejkova D."/>
            <person name="Polansky O."/>
            <person name="Karasova D."/>
            <person name="Kubasova T."/>
            <person name="Cizek A."/>
            <person name="Rychlik I."/>
        </authorList>
    </citation>
    <scope>NUCLEOTIDE SEQUENCE [LARGE SCALE GENOMIC DNA]</scope>
    <source>
        <strain evidence="3 4">An13</strain>
    </source>
</reference>
<evidence type="ECO:0000256" key="1">
    <source>
        <dbReference type="SAM" id="Phobius"/>
    </source>
</evidence>
<protein>
    <recommendedName>
        <fullName evidence="2">DUF7973 domain-containing protein</fullName>
    </recommendedName>
</protein>
<feature type="domain" description="DUF7973" evidence="2">
    <location>
        <begin position="6"/>
        <end position="142"/>
    </location>
</feature>
<evidence type="ECO:0000313" key="3">
    <source>
        <dbReference type="EMBL" id="OUQ36414.1"/>
    </source>
</evidence>
<accession>A0A1Y4T2R7</accession>
<feature type="transmembrane region" description="Helical" evidence="1">
    <location>
        <begin position="53"/>
        <end position="77"/>
    </location>
</feature>
<keyword evidence="4" id="KW-1185">Reference proteome</keyword>
<evidence type="ECO:0000259" key="2">
    <source>
        <dbReference type="Pfam" id="PF25928"/>
    </source>
</evidence>
<dbReference type="InterPro" id="IPR058279">
    <property type="entry name" value="DUF7973"/>
</dbReference>
<feature type="domain" description="DUF7973" evidence="2">
    <location>
        <begin position="163"/>
        <end position="270"/>
    </location>
</feature>
<feature type="transmembrane region" description="Helical" evidence="1">
    <location>
        <begin position="187"/>
        <end position="207"/>
    </location>
</feature>
<keyword evidence="1" id="KW-0812">Transmembrane</keyword>
<comment type="caution">
    <text evidence="3">The sequence shown here is derived from an EMBL/GenBank/DDBJ whole genome shotgun (WGS) entry which is preliminary data.</text>
</comment>
<keyword evidence="1" id="KW-1133">Transmembrane helix</keyword>
<name>A0A1Y4T2R7_9FIRM</name>
<feature type="transmembrane region" description="Helical" evidence="1">
    <location>
        <begin position="228"/>
        <end position="248"/>
    </location>
</feature>
<feature type="transmembrane region" description="Helical" evidence="1">
    <location>
        <begin position="162"/>
        <end position="181"/>
    </location>
</feature>
<dbReference type="Pfam" id="PF25928">
    <property type="entry name" value="DUF7973"/>
    <property type="match status" value="2"/>
</dbReference>
<dbReference type="Proteomes" id="UP000195305">
    <property type="component" value="Unassembled WGS sequence"/>
</dbReference>
<dbReference type="EMBL" id="NFLJ01000002">
    <property type="protein sequence ID" value="OUQ36414.1"/>
    <property type="molecule type" value="Genomic_DNA"/>
</dbReference>
<feature type="transmembrane region" description="Helical" evidence="1">
    <location>
        <begin position="98"/>
        <end position="119"/>
    </location>
</feature>